<comment type="caution">
    <text evidence="1">The sequence shown here is derived from an EMBL/GenBank/DDBJ whole genome shotgun (WGS) entry which is preliminary data.</text>
</comment>
<dbReference type="GO" id="GO:0003964">
    <property type="term" value="F:RNA-directed DNA polymerase activity"/>
    <property type="evidence" value="ECO:0007669"/>
    <property type="project" value="UniProtKB-KW"/>
</dbReference>
<gene>
    <name evidence="1" type="ORF">Tci_851034</name>
</gene>
<name>A0A699R7Q1_TANCI</name>
<sequence>MPVELGSFEIIGMDWSANHHAVIVCDEKIVRIPYGNKVLIVQGDRSGKEKKSKLSIILCTKTQKYNMKGFQTFWAQVTKKETEYKS</sequence>
<protein>
    <submittedName>
        <fullName evidence="1">Reverse transcriptase domain-containing protein</fullName>
    </submittedName>
</protein>
<organism evidence="1">
    <name type="scientific">Tanacetum cinerariifolium</name>
    <name type="common">Dalmatian daisy</name>
    <name type="synonym">Chrysanthemum cinerariifolium</name>
    <dbReference type="NCBI Taxonomy" id="118510"/>
    <lineage>
        <taxon>Eukaryota</taxon>
        <taxon>Viridiplantae</taxon>
        <taxon>Streptophyta</taxon>
        <taxon>Embryophyta</taxon>
        <taxon>Tracheophyta</taxon>
        <taxon>Spermatophyta</taxon>
        <taxon>Magnoliopsida</taxon>
        <taxon>eudicotyledons</taxon>
        <taxon>Gunneridae</taxon>
        <taxon>Pentapetalae</taxon>
        <taxon>asterids</taxon>
        <taxon>campanulids</taxon>
        <taxon>Asterales</taxon>
        <taxon>Asteraceae</taxon>
        <taxon>Asteroideae</taxon>
        <taxon>Anthemideae</taxon>
        <taxon>Anthemidinae</taxon>
        <taxon>Tanacetum</taxon>
    </lineage>
</organism>
<keyword evidence="1" id="KW-0695">RNA-directed DNA polymerase</keyword>
<dbReference type="AlphaFoldDB" id="A0A699R7Q1"/>
<dbReference type="EMBL" id="BKCJ011068685">
    <property type="protein sequence ID" value="GFC79064.1"/>
    <property type="molecule type" value="Genomic_DNA"/>
</dbReference>
<keyword evidence="1" id="KW-0548">Nucleotidyltransferase</keyword>
<evidence type="ECO:0000313" key="1">
    <source>
        <dbReference type="EMBL" id="GFC79064.1"/>
    </source>
</evidence>
<proteinExistence type="predicted"/>
<accession>A0A699R7Q1</accession>
<reference evidence="1" key="1">
    <citation type="journal article" date="2019" name="Sci. Rep.">
        <title>Draft genome of Tanacetum cinerariifolium, the natural source of mosquito coil.</title>
        <authorList>
            <person name="Yamashiro T."/>
            <person name="Shiraishi A."/>
            <person name="Satake H."/>
            <person name="Nakayama K."/>
        </authorList>
    </citation>
    <scope>NUCLEOTIDE SEQUENCE</scope>
</reference>
<keyword evidence="1" id="KW-0808">Transferase</keyword>